<dbReference type="SUPFAM" id="SSF49785">
    <property type="entry name" value="Galactose-binding domain-like"/>
    <property type="match status" value="3"/>
</dbReference>
<evidence type="ECO:0000313" key="5">
    <source>
        <dbReference type="EMBL" id="MBB5873403.1"/>
    </source>
</evidence>
<dbReference type="RefSeq" id="WP_184844563.1">
    <property type="nucleotide sequence ID" value="NZ_JACHMN010000003.1"/>
</dbReference>
<feature type="chain" id="PRO_5039211304" description="F5/8 type C domain-containing protein" evidence="3">
    <location>
        <begin position="38"/>
        <end position="1452"/>
    </location>
</feature>
<dbReference type="InterPro" id="IPR000421">
    <property type="entry name" value="FA58C"/>
</dbReference>
<dbReference type="Pfam" id="PF15780">
    <property type="entry name" value="ASH"/>
    <property type="match status" value="2"/>
</dbReference>
<dbReference type="InterPro" id="IPR031549">
    <property type="entry name" value="ASH"/>
</dbReference>
<dbReference type="InterPro" id="IPR012334">
    <property type="entry name" value="Pectin_lyas_fold"/>
</dbReference>
<accession>A0A841C2Q2</accession>
<dbReference type="InterPro" id="IPR033801">
    <property type="entry name" value="CBM6-CBM35-CBM36-like_1"/>
</dbReference>
<dbReference type="NCBIfam" id="NF012200">
    <property type="entry name" value="choice_anch_D"/>
    <property type="match status" value="4"/>
</dbReference>
<dbReference type="Gene3D" id="2.160.20.10">
    <property type="entry name" value="Single-stranded right-handed beta-helix, Pectin lyase-like"/>
    <property type="match status" value="1"/>
</dbReference>
<comment type="subcellular location">
    <subcellularLocation>
        <location evidence="1">Cytoplasm</location>
    </subcellularLocation>
</comment>
<dbReference type="Proteomes" id="UP000587527">
    <property type="component" value="Unassembled WGS sequence"/>
</dbReference>
<dbReference type="InterPro" id="IPR011050">
    <property type="entry name" value="Pectin_lyase_fold/virulence"/>
</dbReference>
<dbReference type="InterPro" id="IPR013783">
    <property type="entry name" value="Ig-like_fold"/>
</dbReference>
<name>A0A841C2Q2_9ACTN</name>
<dbReference type="GO" id="GO:0005737">
    <property type="term" value="C:cytoplasm"/>
    <property type="evidence" value="ECO:0007669"/>
    <property type="project" value="UniProtKB-SubCell"/>
</dbReference>
<dbReference type="Pfam" id="PF22815">
    <property type="entry name" value="CatAgl_D1"/>
    <property type="match status" value="1"/>
</dbReference>
<reference evidence="5 6" key="1">
    <citation type="submission" date="2020-08" db="EMBL/GenBank/DDBJ databases">
        <title>Sequencing the genomes of 1000 actinobacteria strains.</title>
        <authorList>
            <person name="Klenk H.-P."/>
        </authorList>
    </citation>
    <scope>NUCLEOTIDE SEQUENCE [LARGE SCALE GENOMIC DNA]</scope>
    <source>
        <strain evidence="5 6">DSM 45362</strain>
    </source>
</reference>
<dbReference type="Pfam" id="PF22633">
    <property type="entry name" value="F5_F8_type_C_2"/>
    <property type="match status" value="1"/>
</dbReference>
<feature type="domain" description="F5/8 type C" evidence="4">
    <location>
        <begin position="1165"/>
        <end position="1314"/>
    </location>
</feature>
<gene>
    <name evidence="5" type="ORF">F4553_006837</name>
</gene>
<dbReference type="SMART" id="SM00710">
    <property type="entry name" value="PbH1"/>
    <property type="match status" value="10"/>
</dbReference>
<dbReference type="Pfam" id="PF00754">
    <property type="entry name" value="F5_F8_type_C"/>
    <property type="match status" value="2"/>
</dbReference>
<dbReference type="Gene3D" id="2.60.120.260">
    <property type="entry name" value="Galactose-binding domain-like"/>
    <property type="match status" value="3"/>
</dbReference>
<dbReference type="InterPro" id="IPR006626">
    <property type="entry name" value="PbH1"/>
</dbReference>
<dbReference type="CDD" id="cd14490">
    <property type="entry name" value="CBM6-CBM35-CBM36_like_1"/>
    <property type="match status" value="1"/>
</dbReference>
<keyword evidence="6" id="KW-1185">Reference proteome</keyword>
<dbReference type="InterPro" id="IPR008979">
    <property type="entry name" value="Galactose-bd-like_sf"/>
</dbReference>
<keyword evidence="2" id="KW-0963">Cytoplasm</keyword>
<dbReference type="InterPro" id="IPR055149">
    <property type="entry name" value="Agl_cat_D2"/>
</dbReference>
<proteinExistence type="predicted"/>
<dbReference type="GO" id="GO:0005975">
    <property type="term" value="P:carbohydrate metabolic process"/>
    <property type="evidence" value="ECO:0007669"/>
    <property type="project" value="UniProtKB-ARBA"/>
</dbReference>
<evidence type="ECO:0000256" key="3">
    <source>
        <dbReference type="SAM" id="SignalP"/>
    </source>
</evidence>
<comment type="caution">
    <text evidence="5">The sequence shown here is derived from an EMBL/GenBank/DDBJ whole genome shotgun (WGS) entry which is preliminary data.</text>
</comment>
<dbReference type="SMART" id="SM00231">
    <property type="entry name" value="FA58C"/>
    <property type="match status" value="3"/>
</dbReference>
<evidence type="ECO:0000259" key="4">
    <source>
        <dbReference type="PROSITE" id="PS50022"/>
    </source>
</evidence>
<protein>
    <recommendedName>
        <fullName evidence="4">F5/8 type C domain-containing protein</fullName>
    </recommendedName>
</protein>
<dbReference type="Pfam" id="PF22816">
    <property type="entry name" value="CatAgl_D2"/>
    <property type="match status" value="1"/>
</dbReference>
<sequence length="1452" mass="144705">MKISNPAMRIRALAIGTTGALAASVLAVIGLAAPAPAAVTAGAPVPFVEQQAVNAQTNGTVLAKNFYFGALASEATGRQAVQLVGQGKYVEFTLTAPANAVNVHYSIPDSLDGTGINASLSLSVNGTPQAPLALTSKNSWLYGSNPPEETNTPFVSEPGTSAPHAFYDDVRTMFSSTLPVGAKVRLQVGANDTAPWYAINTAEFELVAPALSKPAGFLDATAAPYNADASGLTDSTQKLQDAVNAASAQGVGLFLPAGLYKVSAPIYVNNVTITGAGQWYTKLTGYHVEFAGQIGNPSTNVNVSHLAMFGNVNTRDDADGTVHAFNGGFTNSTIHHVWMQNHKVGIWVVGPTDHLTIDSNRILDTTADGINFHGSVTNSTIKNTFIRNTQDDGIAFWSSPGADVNNVVDQNTVNSPGIANNIALYGSTGTTISNNLLQDTVTRGGGIHLGRRFGGTAFAGVTTITGNRLVRTGQFDPGWDYHVGAIWTWPLDGPIASTVNITNNEIVDSPGAAFHLQNQAPPVGAGVTTQGVNGNTATGITISNNTVTNVGTFVFQLQGPGSAAVSGTVATGVGTAGVFNCNSGFTLNQGSGNSGWSTTACGLPPTALLYAFPTTTTFHNATVGQATPSQKVTIFNAAAAAATIGAVSASSGFTVTPDSGHPCGTTLALSSPGDPNVWCQVNVSFTPSAAGTTTGTLTIPSNQPGSPTVLSLVGSTGSNVVITPPTVTPTSLQFGSVNVGSTSAPQTLTLANPGTAPITVSSITASAGFSQTNACPSTLAAGASCTITARFSPTAGGAVTGTIAITNSGTQTPIGASLTGLGISSTTNLAQGAPITASSSTGGFGPGQANDGNTTTYWESAANAFPQTLTVDLGSVVVVGSVRLHLPPAPSWATRTETITVLGSSNGTDWAPLSGAAGRVFDPATGNTVTIGLPNSSVRYVRLAITGNTGWPAGQISEFAVFPGTGGGTATLAASPSSIAFGNQAVGTTGAPQTVTVTNTGTVSAAVSGITVSGAFLQTTTCGSAIAAGASCTVSARFAPTATGPASGSLTVASNATNPTLTVALTGTGTTVGTATLVASPTSLGFGNQTVGSTSAGQTVTVTNSGTVAASIGSVTVSGAFTQSTTCGSALAAGASCTATVRFAPTATGAASGTLTVASNATNPTLAVALTGTGTTATTTNLALGKATTTSSVSQSYGGGNAVDGNPGTYWESANNAFPQWITVDLGSASTLSSVVLSVPPAWGARTQTLSVLGSGDGSAFTTLVASAAYAFNPGGSVTIGLPAGTSSRFVRVTVTGNSAWPAAQLAEFAVMGVGRPDLALNRPTTASGSTQTYLPGNATDGNTSSYWEGVGFPSTLTVDLGSAQAVGSVVLNLPPSASWASRTETLSVLGSTDGTTFTPVVASAGYTFNPATGNTVTITFTSTTIRHVRLNITANSGGSSGQISGFSVFGS</sequence>
<dbReference type="Gene3D" id="2.60.40.10">
    <property type="entry name" value="Immunoglobulins"/>
    <property type="match status" value="4"/>
</dbReference>
<feature type="domain" description="F5/8 type C" evidence="4">
    <location>
        <begin position="1341"/>
        <end position="1452"/>
    </location>
</feature>
<evidence type="ECO:0000256" key="1">
    <source>
        <dbReference type="ARBA" id="ARBA00004496"/>
    </source>
</evidence>
<feature type="signal peptide" evidence="3">
    <location>
        <begin position="1"/>
        <end position="37"/>
    </location>
</feature>
<evidence type="ECO:0000256" key="2">
    <source>
        <dbReference type="ARBA" id="ARBA00022490"/>
    </source>
</evidence>
<feature type="domain" description="F5/8 type C" evidence="4">
    <location>
        <begin position="816"/>
        <end position="964"/>
    </location>
</feature>
<organism evidence="5 6">
    <name type="scientific">Allocatelliglobosispora scoriae</name>
    <dbReference type="NCBI Taxonomy" id="643052"/>
    <lineage>
        <taxon>Bacteria</taxon>
        <taxon>Bacillati</taxon>
        <taxon>Actinomycetota</taxon>
        <taxon>Actinomycetes</taxon>
        <taxon>Micromonosporales</taxon>
        <taxon>Micromonosporaceae</taxon>
        <taxon>Allocatelliglobosispora</taxon>
    </lineage>
</organism>
<dbReference type="SUPFAM" id="SSF51126">
    <property type="entry name" value="Pectin lyase-like"/>
    <property type="match status" value="1"/>
</dbReference>
<keyword evidence="3" id="KW-0732">Signal</keyword>
<evidence type="ECO:0000313" key="6">
    <source>
        <dbReference type="Proteomes" id="UP000587527"/>
    </source>
</evidence>
<dbReference type="PROSITE" id="PS50022">
    <property type="entry name" value="FA58C_3"/>
    <property type="match status" value="3"/>
</dbReference>
<dbReference type="EMBL" id="JACHMN010000003">
    <property type="protein sequence ID" value="MBB5873403.1"/>
    <property type="molecule type" value="Genomic_DNA"/>
</dbReference>